<reference evidence="7" key="1">
    <citation type="journal article" date="2014" name="Int. J. Syst. Evol. Microbiol.">
        <title>Complete genome sequence of Corynebacterium casei LMG S-19264T (=DSM 44701T), isolated from a smear-ripened cheese.</title>
        <authorList>
            <consortium name="US DOE Joint Genome Institute (JGI-PGF)"/>
            <person name="Walter F."/>
            <person name="Albersmeier A."/>
            <person name="Kalinowski J."/>
            <person name="Ruckert C."/>
        </authorList>
    </citation>
    <scope>NUCLEOTIDE SEQUENCE</scope>
    <source>
        <strain evidence="7">KCTC 22164</strain>
    </source>
</reference>
<dbReference type="Proteomes" id="UP000631300">
    <property type="component" value="Unassembled WGS sequence"/>
</dbReference>
<name>A0A918MVK3_9ALTE</name>
<dbReference type="PANTHER" id="PTHR30055">
    <property type="entry name" value="HTH-TYPE TRANSCRIPTIONAL REGULATOR RUTR"/>
    <property type="match status" value="1"/>
</dbReference>
<feature type="region of interest" description="Disordered" evidence="5">
    <location>
        <begin position="1"/>
        <end position="23"/>
    </location>
</feature>
<keyword evidence="2 4" id="KW-0238">DNA-binding</keyword>
<accession>A0A918MVK3</accession>
<dbReference type="SUPFAM" id="SSF46689">
    <property type="entry name" value="Homeodomain-like"/>
    <property type="match status" value="1"/>
</dbReference>
<keyword evidence="8" id="KW-1185">Reference proteome</keyword>
<feature type="DNA-binding region" description="H-T-H motif" evidence="4">
    <location>
        <begin position="42"/>
        <end position="61"/>
    </location>
</feature>
<dbReference type="Gene3D" id="1.10.357.10">
    <property type="entry name" value="Tetracycline Repressor, domain 2"/>
    <property type="match status" value="1"/>
</dbReference>
<keyword evidence="3" id="KW-0804">Transcription</keyword>
<dbReference type="GO" id="GO:0000976">
    <property type="term" value="F:transcription cis-regulatory region binding"/>
    <property type="evidence" value="ECO:0007669"/>
    <property type="project" value="TreeGrafter"/>
</dbReference>
<dbReference type="FunFam" id="1.10.10.60:FF:000141">
    <property type="entry name" value="TetR family transcriptional regulator"/>
    <property type="match status" value="1"/>
</dbReference>
<dbReference type="RefSeq" id="WP_229805006.1">
    <property type="nucleotide sequence ID" value="NZ_BMXP01000002.1"/>
</dbReference>
<protein>
    <submittedName>
        <fullName evidence="7">Transcriptional regulator</fullName>
    </submittedName>
</protein>
<evidence type="ECO:0000313" key="7">
    <source>
        <dbReference type="EMBL" id="GGW78684.1"/>
    </source>
</evidence>
<dbReference type="PRINTS" id="PR00455">
    <property type="entry name" value="HTHTETR"/>
</dbReference>
<comment type="caution">
    <text evidence="7">The sequence shown here is derived from an EMBL/GenBank/DDBJ whole genome shotgun (WGS) entry which is preliminary data.</text>
</comment>
<keyword evidence="1" id="KW-0805">Transcription regulation</keyword>
<evidence type="ECO:0000256" key="5">
    <source>
        <dbReference type="SAM" id="MobiDB-lite"/>
    </source>
</evidence>
<proteinExistence type="predicted"/>
<dbReference type="InterPro" id="IPR050109">
    <property type="entry name" value="HTH-type_TetR-like_transc_reg"/>
</dbReference>
<feature type="compositionally biased region" description="Polar residues" evidence="5">
    <location>
        <begin position="1"/>
        <end position="11"/>
    </location>
</feature>
<dbReference type="PANTHER" id="PTHR30055:SF146">
    <property type="entry name" value="HTH-TYPE TRANSCRIPTIONAL DUAL REGULATOR CECR"/>
    <property type="match status" value="1"/>
</dbReference>
<dbReference type="EMBL" id="BMXP01000002">
    <property type="protein sequence ID" value="GGW78684.1"/>
    <property type="molecule type" value="Genomic_DNA"/>
</dbReference>
<dbReference type="AlphaFoldDB" id="A0A918MVK3"/>
<dbReference type="Pfam" id="PF14246">
    <property type="entry name" value="TetR_C_7"/>
    <property type="match status" value="1"/>
</dbReference>
<gene>
    <name evidence="7" type="ORF">GCM10007391_09140</name>
</gene>
<dbReference type="InterPro" id="IPR001647">
    <property type="entry name" value="HTH_TetR"/>
</dbReference>
<evidence type="ECO:0000313" key="8">
    <source>
        <dbReference type="Proteomes" id="UP000631300"/>
    </source>
</evidence>
<evidence type="ECO:0000256" key="4">
    <source>
        <dbReference type="PROSITE-ProRule" id="PRU00335"/>
    </source>
</evidence>
<feature type="domain" description="HTH tetR-type" evidence="6">
    <location>
        <begin position="19"/>
        <end position="79"/>
    </location>
</feature>
<dbReference type="GO" id="GO:0003700">
    <property type="term" value="F:DNA-binding transcription factor activity"/>
    <property type="evidence" value="ECO:0007669"/>
    <property type="project" value="TreeGrafter"/>
</dbReference>
<dbReference type="PROSITE" id="PS50977">
    <property type="entry name" value="HTH_TETR_2"/>
    <property type="match status" value="1"/>
</dbReference>
<reference evidence="7" key="2">
    <citation type="submission" date="2020-09" db="EMBL/GenBank/DDBJ databases">
        <authorList>
            <person name="Sun Q."/>
            <person name="Kim S."/>
        </authorList>
    </citation>
    <scope>NUCLEOTIDE SEQUENCE</scope>
    <source>
        <strain evidence="7">KCTC 22164</strain>
    </source>
</reference>
<organism evidence="7 8">
    <name type="scientific">Alteromonas halophila</name>
    <dbReference type="NCBI Taxonomy" id="516698"/>
    <lineage>
        <taxon>Bacteria</taxon>
        <taxon>Pseudomonadati</taxon>
        <taxon>Pseudomonadota</taxon>
        <taxon>Gammaproteobacteria</taxon>
        <taxon>Alteromonadales</taxon>
        <taxon>Alteromonadaceae</taxon>
        <taxon>Alteromonas/Salinimonas group</taxon>
        <taxon>Alteromonas</taxon>
    </lineage>
</organism>
<dbReference type="InterPro" id="IPR039536">
    <property type="entry name" value="TetR_C_Proteobacteria"/>
</dbReference>
<dbReference type="Pfam" id="PF00440">
    <property type="entry name" value="TetR_N"/>
    <property type="match status" value="1"/>
</dbReference>
<evidence type="ECO:0000256" key="1">
    <source>
        <dbReference type="ARBA" id="ARBA00023015"/>
    </source>
</evidence>
<evidence type="ECO:0000259" key="6">
    <source>
        <dbReference type="PROSITE" id="PS50977"/>
    </source>
</evidence>
<evidence type="ECO:0000256" key="3">
    <source>
        <dbReference type="ARBA" id="ARBA00023163"/>
    </source>
</evidence>
<evidence type="ECO:0000256" key="2">
    <source>
        <dbReference type="ARBA" id="ARBA00023125"/>
    </source>
</evidence>
<dbReference type="InterPro" id="IPR009057">
    <property type="entry name" value="Homeodomain-like_sf"/>
</dbReference>
<sequence>MSNDSTDTIQTKAGRPKSEEKRQQILKAASDEFLAQGFANTSMDKIAKSSGVSKQTVYSHFDSKDTLFQAAILQKCQSYELDPTQLSGHDQCELPMAQCLTIIGRQFMRLIQDPDVIAMYRTVISEAKNNRRIAELFYQAGLKASLDGLATLFLRYSQHRLSQQQALAVATDFLSLLKSDRLLMLLCDLAAPLDDAQIDRHVARVVDQIGVLLARKTSQT</sequence>